<sequence length="137" mass="15512">MPAIISLYNSASTSTFLLNGHGATEIFSKTDKGRLVENRLSQTAGGSDPYPHCLEMMDEVQFNDGLWIETISRYDSMHFASTNFLFFIKSGHERLPNRVAPLLPKEEHTNFTKHVETYSLIDTVEPINFSEVIVNDE</sequence>
<proteinExistence type="predicted"/>
<name>A0A8T0DZH3_ARGBR</name>
<accession>A0A8T0DZH3</accession>
<dbReference type="EMBL" id="JABXBU010002231">
    <property type="protein sequence ID" value="KAF8763928.1"/>
    <property type="molecule type" value="Genomic_DNA"/>
</dbReference>
<dbReference type="Proteomes" id="UP000807504">
    <property type="component" value="Unassembled WGS sequence"/>
</dbReference>
<protein>
    <submittedName>
        <fullName evidence="1">Uncharacterized protein</fullName>
    </submittedName>
</protein>
<keyword evidence="2" id="KW-1185">Reference proteome</keyword>
<gene>
    <name evidence="1" type="ORF">HNY73_022057</name>
</gene>
<evidence type="ECO:0000313" key="2">
    <source>
        <dbReference type="Proteomes" id="UP000807504"/>
    </source>
</evidence>
<reference evidence="1" key="2">
    <citation type="submission" date="2020-06" db="EMBL/GenBank/DDBJ databases">
        <authorList>
            <person name="Sheffer M."/>
        </authorList>
    </citation>
    <scope>NUCLEOTIDE SEQUENCE</scope>
</reference>
<evidence type="ECO:0000313" key="1">
    <source>
        <dbReference type="EMBL" id="KAF8763928.1"/>
    </source>
</evidence>
<comment type="caution">
    <text evidence="1">The sequence shown here is derived from an EMBL/GenBank/DDBJ whole genome shotgun (WGS) entry which is preliminary data.</text>
</comment>
<organism evidence="1 2">
    <name type="scientific">Argiope bruennichi</name>
    <name type="common">Wasp spider</name>
    <name type="synonym">Aranea bruennichi</name>
    <dbReference type="NCBI Taxonomy" id="94029"/>
    <lineage>
        <taxon>Eukaryota</taxon>
        <taxon>Metazoa</taxon>
        <taxon>Ecdysozoa</taxon>
        <taxon>Arthropoda</taxon>
        <taxon>Chelicerata</taxon>
        <taxon>Arachnida</taxon>
        <taxon>Araneae</taxon>
        <taxon>Araneomorphae</taxon>
        <taxon>Entelegynae</taxon>
        <taxon>Araneoidea</taxon>
        <taxon>Araneidae</taxon>
        <taxon>Argiope</taxon>
    </lineage>
</organism>
<dbReference type="AlphaFoldDB" id="A0A8T0DZH3"/>
<reference evidence="1" key="1">
    <citation type="journal article" date="2020" name="bioRxiv">
        <title>Chromosome-level reference genome of the European wasp spider Argiope bruennichi: a resource for studies on range expansion and evolutionary adaptation.</title>
        <authorList>
            <person name="Sheffer M.M."/>
            <person name="Hoppe A."/>
            <person name="Krehenwinkel H."/>
            <person name="Uhl G."/>
            <person name="Kuss A.W."/>
            <person name="Jensen L."/>
            <person name="Jensen C."/>
            <person name="Gillespie R.G."/>
            <person name="Hoff K.J."/>
            <person name="Prost S."/>
        </authorList>
    </citation>
    <scope>NUCLEOTIDE SEQUENCE</scope>
</reference>